<gene>
    <name evidence="1" type="ORF">FC32_GL001388</name>
</gene>
<dbReference type="Proteomes" id="UP000051324">
    <property type="component" value="Unassembled WGS sequence"/>
</dbReference>
<dbReference type="EMBL" id="AZFT01000053">
    <property type="protein sequence ID" value="KRL84108.1"/>
    <property type="molecule type" value="Genomic_DNA"/>
</dbReference>
<organism evidence="1 2">
    <name type="scientific">Ligilactobacillus apodemi DSM 16634 = JCM 16172</name>
    <dbReference type="NCBI Taxonomy" id="1423724"/>
    <lineage>
        <taxon>Bacteria</taxon>
        <taxon>Bacillati</taxon>
        <taxon>Bacillota</taxon>
        <taxon>Bacilli</taxon>
        <taxon>Lactobacillales</taxon>
        <taxon>Lactobacillaceae</taxon>
        <taxon>Ligilactobacillus</taxon>
    </lineage>
</organism>
<dbReference type="AlphaFoldDB" id="A0A0R1TRT1"/>
<dbReference type="PATRIC" id="fig|1423724.4.peg.1451"/>
<evidence type="ECO:0000313" key="1">
    <source>
        <dbReference type="EMBL" id="KRL84108.1"/>
    </source>
</evidence>
<comment type="caution">
    <text evidence="1">The sequence shown here is derived from an EMBL/GenBank/DDBJ whole genome shotgun (WGS) entry which is preliminary data.</text>
</comment>
<dbReference type="STRING" id="1423724.FC32_GL001388"/>
<keyword evidence="2" id="KW-1185">Reference proteome</keyword>
<proteinExistence type="predicted"/>
<dbReference type="OrthoDB" id="2318430at2"/>
<dbReference type="RefSeq" id="WP_025087944.1">
    <property type="nucleotide sequence ID" value="NZ_AZFT01000053.1"/>
</dbReference>
<evidence type="ECO:0008006" key="3">
    <source>
        <dbReference type="Google" id="ProtNLM"/>
    </source>
</evidence>
<accession>A0A0R1TRT1</accession>
<dbReference type="eggNOG" id="COG0457">
    <property type="taxonomic scope" value="Bacteria"/>
</dbReference>
<name>A0A0R1TRT1_9LACO</name>
<evidence type="ECO:0000313" key="2">
    <source>
        <dbReference type="Proteomes" id="UP000051324"/>
    </source>
</evidence>
<protein>
    <recommendedName>
        <fullName evidence="3">TPR repeat-containing protein</fullName>
    </recommendedName>
</protein>
<sequence>MENNAYDAGVLALEQKNYAKAVENLEKAYADKKTFKLNYLLFSAFKGLNEHAEASLIAEDYLLDYIRDNEKLSEYVKEAILAGKVRKIQMTLDLMGGFMTSNEADSFSKLFEKTLAQARKDRSVADIKRQLAHLGALDTLGQRKLVSQADCLTIEEFKEAVVNDLNDPYVHPLVRASLLDELRYLGSKEKVRYRLFSGEEQEFIPANLKELDEYLMYQRLVMLLENDDTISEDLRPAMLAELRLKLQLLYPKLALYQDPAQMYRVLLQKDDMSEAETALANELEKSLKQWNV</sequence>
<reference evidence="1 2" key="1">
    <citation type="journal article" date="2015" name="Genome Announc.">
        <title>Expanding the biotechnology potential of lactobacilli through comparative genomics of 213 strains and associated genera.</title>
        <authorList>
            <person name="Sun Z."/>
            <person name="Harris H.M."/>
            <person name="McCann A."/>
            <person name="Guo C."/>
            <person name="Argimon S."/>
            <person name="Zhang W."/>
            <person name="Yang X."/>
            <person name="Jeffery I.B."/>
            <person name="Cooney J.C."/>
            <person name="Kagawa T.F."/>
            <person name="Liu W."/>
            <person name="Song Y."/>
            <person name="Salvetti E."/>
            <person name="Wrobel A."/>
            <person name="Rasinkangas P."/>
            <person name="Parkhill J."/>
            <person name="Rea M.C."/>
            <person name="O'Sullivan O."/>
            <person name="Ritari J."/>
            <person name="Douillard F.P."/>
            <person name="Paul Ross R."/>
            <person name="Yang R."/>
            <person name="Briner A.E."/>
            <person name="Felis G.E."/>
            <person name="de Vos W.M."/>
            <person name="Barrangou R."/>
            <person name="Klaenhammer T.R."/>
            <person name="Caufield P.W."/>
            <person name="Cui Y."/>
            <person name="Zhang H."/>
            <person name="O'Toole P.W."/>
        </authorList>
    </citation>
    <scope>NUCLEOTIDE SEQUENCE [LARGE SCALE GENOMIC DNA]</scope>
    <source>
        <strain evidence="1 2">DSM 16634</strain>
    </source>
</reference>